<dbReference type="InterPro" id="IPR053150">
    <property type="entry name" value="Teicoplanin_resist-assoc"/>
</dbReference>
<keyword evidence="4" id="KW-1185">Reference proteome</keyword>
<feature type="transmembrane region" description="Helical" evidence="1">
    <location>
        <begin position="109"/>
        <end position="130"/>
    </location>
</feature>
<sequence>MRRNNLERVIFNSTTLDSIMKWIWRVWCVLYFFILLYVVFFASRRPSPMWGRHLEDLRIVPFRTKWYLYTHMRDLSNVYLDVIGNIVMFTPLSLFLYIVFGIKHYGKILFLGFFLSFCIEAGQYFMGVGVPDVDDLIFNTFGVLLGVIIIDGVRRVPIRSSVTRS</sequence>
<keyword evidence="1" id="KW-1133">Transmembrane helix</keyword>
<dbReference type="PANTHER" id="PTHR36834:SF2">
    <property type="entry name" value="MEMBRANE PROTEIN"/>
    <property type="match status" value="1"/>
</dbReference>
<dbReference type="RefSeq" id="WP_377613525.1">
    <property type="nucleotide sequence ID" value="NZ_JBHUPA010000039.1"/>
</dbReference>
<evidence type="ECO:0000256" key="1">
    <source>
        <dbReference type="SAM" id="Phobius"/>
    </source>
</evidence>
<reference evidence="4" key="1">
    <citation type="journal article" date="2019" name="Int. J. Syst. Evol. Microbiol.">
        <title>The Global Catalogue of Microorganisms (GCM) 10K type strain sequencing project: providing services to taxonomists for standard genome sequencing and annotation.</title>
        <authorList>
            <consortium name="The Broad Institute Genomics Platform"/>
            <consortium name="The Broad Institute Genome Sequencing Center for Infectious Disease"/>
            <person name="Wu L."/>
            <person name="Ma J."/>
        </authorList>
    </citation>
    <scope>NUCLEOTIDE SEQUENCE [LARGE SCALE GENOMIC DNA]</scope>
    <source>
        <strain evidence="4">KCTC 23098</strain>
    </source>
</reference>
<protein>
    <submittedName>
        <fullName evidence="3">VanZ family protein</fullName>
    </submittedName>
</protein>
<accession>A0ABW6BCN3</accession>
<feature type="transmembrane region" description="Helical" evidence="1">
    <location>
        <begin position="136"/>
        <end position="154"/>
    </location>
</feature>
<name>A0ABW6BCN3_9SPHI</name>
<feature type="domain" description="VanZ-like" evidence="2">
    <location>
        <begin position="29"/>
        <end position="150"/>
    </location>
</feature>
<dbReference type="PANTHER" id="PTHR36834">
    <property type="entry name" value="MEMBRANE PROTEIN-RELATED"/>
    <property type="match status" value="1"/>
</dbReference>
<feature type="transmembrane region" description="Helical" evidence="1">
    <location>
        <begin position="22"/>
        <end position="42"/>
    </location>
</feature>
<feature type="transmembrane region" description="Helical" evidence="1">
    <location>
        <begin position="82"/>
        <end position="102"/>
    </location>
</feature>
<dbReference type="EMBL" id="JBHUPA010000039">
    <property type="protein sequence ID" value="MFD2965605.1"/>
    <property type="molecule type" value="Genomic_DNA"/>
</dbReference>
<evidence type="ECO:0000313" key="3">
    <source>
        <dbReference type="EMBL" id="MFD2965605.1"/>
    </source>
</evidence>
<comment type="caution">
    <text evidence="3">The sequence shown here is derived from an EMBL/GenBank/DDBJ whole genome shotgun (WGS) entry which is preliminary data.</text>
</comment>
<gene>
    <name evidence="3" type="ORF">ACFS6J_27645</name>
</gene>
<evidence type="ECO:0000259" key="2">
    <source>
        <dbReference type="Pfam" id="PF04892"/>
    </source>
</evidence>
<keyword evidence="1" id="KW-0812">Transmembrane</keyword>
<dbReference type="Proteomes" id="UP001597560">
    <property type="component" value="Unassembled WGS sequence"/>
</dbReference>
<organism evidence="3 4">
    <name type="scientific">Olivibacter jilunii</name>
    <dbReference type="NCBI Taxonomy" id="985016"/>
    <lineage>
        <taxon>Bacteria</taxon>
        <taxon>Pseudomonadati</taxon>
        <taxon>Bacteroidota</taxon>
        <taxon>Sphingobacteriia</taxon>
        <taxon>Sphingobacteriales</taxon>
        <taxon>Sphingobacteriaceae</taxon>
        <taxon>Olivibacter</taxon>
    </lineage>
</organism>
<dbReference type="Pfam" id="PF04892">
    <property type="entry name" value="VanZ"/>
    <property type="match status" value="1"/>
</dbReference>
<evidence type="ECO:0000313" key="4">
    <source>
        <dbReference type="Proteomes" id="UP001597560"/>
    </source>
</evidence>
<keyword evidence="1" id="KW-0472">Membrane</keyword>
<proteinExistence type="predicted"/>
<dbReference type="InterPro" id="IPR006976">
    <property type="entry name" value="VanZ-like"/>
</dbReference>